<proteinExistence type="predicted"/>
<name>A0ABV3F3N3_9NOCA</name>
<gene>
    <name evidence="2" type="ORF">AB0H72_05450</name>
</gene>
<dbReference type="InterPro" id="IPR041583">
    <property type="entry name" value="TetR_C_31"/>
</dbReference>
<dbReference type="EMBL" id="JBFAIH010000002">
    <property type="protein sequence ID" value="MEV0362130.1"/>
    <property type="molecule type" value="Genomic_DNA"/>
</dbReference>
<feature type="domain" description="Tetracyclin repressor-like C-terminal group 31" evidence="1">
    <location>
        <begin position="91"/>
        <end position="196"/>
    </location>
</feature>
<dbReference type="RefSeq" id="WP_357974092.1">
    <property type="nucleotide sequence ID" value="NZ_JBFAIH010000002.1"/>
</dbReference>
<keyword evidence="3" id="KW-1185">Reference proteome</keyword>
<evidence type="ECO:0000313" key="3">
    <source>
        <dbReference type="Proteomes" id="UP001551658"/>
    </source>
</evidence>
<organism evidence="2 3">
    <name type="scientific">Nocardia fusca</name>
    <dbReference type="NCBI Taxonomy" id="941183"/>
    <lineage>
        <taxon>Bacteria</taxon>
        <taxon>Bacillati</taxon>
        <taxon>Actinomycetota</taxon>
        <taxon>Actinomycetes</taxon>
        <taxon>Mycobacteriales</taxon>
        <taxon>Nocardiaceae</taxon>
        <taxon>Nocardia</taxon>
    </lineage>
</organism>
<evidence type="ECO:0000313" key="2">
    <source>
        <dbReference type="EMBL" id="MEV0362130.1"/>
    </source>
</evidence>
<dbReference type="SUPFAM" id="SSF46689">
    <property type="entry name" value="Homeodomain-like"/>
    <property type="match status" value="1"/>
</dbReference>
<accession>A0ABV3F3N3</accession>
<dbReference type="Gene3D" id="1.10.357.10">
    <property type="entry name" value="Tetracycline Repressor, domain 2"/>
    <property type="match status" value="1"/>
</dbReference>
<sequence length="200" mass="21901">MSAELVSSRSRRESIADAGIRIISRDGVRALTHRAVDREAQLPQGSTSYHAKTRAALLELIVDVLTSRTKLDTEALGTDLNTEFADEDRPTVDQLAALLAALVDTLTARQDDMRARYALILELNDVPDLRQKLIDQSDVNAAARLVATRALAKTGLPDWGAHVDELLSLTDSLVFYRTAVNPTVDLQSILARYLRGATHA</sequence>
<dbReference type="InterPro" id="IPR009057">
    <property type="entry name" value="Homeodomain-like_sf"/>
</dbReference>
<evidence type="ECO:0000259" key="1">
    <source>
        <dbReference type="Pfam" id="PF17940"/>
    </source>
</evidence>
<dbReference type="Pfam" id="PF17940">
    <property type="entry name" value="TetR_C_31"/>
    <property type="match status" value="1"/>
</dbReference>
<dbReference type="Proteomes" id="UP001551658">
    <property type="component" value="Unassembled WGS sequence"/>
</dbReference>
<protein>
    <submittedName>
        <fullName evidence="2">TetR family transcriptional regulator</fullName>
    </submittedName>
</protein>
<reference evidence="2 3" key="1">
    <citation type="submission" date="2024-06" db="EMBL/GenBank/DDBJ databases">
        <title>The Natural Products Discovery Center: Release of the First 8490 Sequenced Strains for Exploring Actinobacteria Biosynthetic Diversity.</title>
        <authorList>
            <person name="Kalkreuter E."/>
            <person name="Kautsar S.A."/>
            <person name="Yang D."/>
            <person name="Bader C.D."/>
            <person name="Teijaro C.N."/>
            <person name="Fluegel L."/>
            <person name="Davis C.M."/>
            <person name="Simpson J.R."/>
            <person name="Lauterbach L."/>
            <person name="Steele A.D."/>
            <person name="Gui C."/>
            <person name="Meng S."/>
            <person name="Li G."/>
            <person name="Viehrig K."/>
            <person name="Ye F."/>
            <person name="Su P."/>
            <person name="Kiefer A.F."/>
            <person name="Nichols A."/>
            <person name="Cepeda A.J."/>
            <person name="Yan W."/>
            <person name="Fan B."/>
            <person name="Jiang Y."/>
            <person name="Adhikari A."/>
            <person name="Zheng C.-J."/>
            <person name="Schuster L."/>
            <person name="Cowan T.M."/>
            <person name="Smanski M.J."/>
            <person name="Chevrette M.G."/>
            <person name="De Carvalho L.P.S."/>
            <person name="Shen B."/>
        </authorList>
    </citation>
    <scope>NUCLEOTIDE SEQUENCE [LARGE SCALE GENOMIC DNA]</scope>
    <source>
        <strain evidence="2 3">NPDC050671</strain>
    </source>
</reference>
<comment type="caution">
    <text evidence="2">The sequence shown here is derived from an EMBL/GenBank/DDBJ whole genome shotgun (WGS) entry which is preliminary data.</text>
</comment>